<dbReference type="EMBL" id="OU342829">
    <property type="protein sequence ID" value="CAG7580340.1"/>
    <property type="molecule type" value="Genomic_DNA"/>
</dbReference>
<organism evidence="1">
    <name type="scientific">uncultured marine phage</name>
    <dbReference type="NCBI Taxonomy" id="707152"/>
    <lineage>
        <taxon>Viruses</taxon>
        <taxon>environmental samples</taxon>
    </lineage>
</organism>
<gene>
    <name evidence="1" type="ORF">SLAVMIC_00366</name>
</gene>
<proteinExistence type="predicted"/>
<protein>
    <submittedName>
        <fullName evidence="1">Uncharacterized protein</fullName>
    </submittedName>
</protein>
<name>A0A8D9CF21_9VIRU</name>
<evidence type="ECO:0000313" key="1">
    <source>
        <dbReference type="EMBL" id="CAG7580340.1"/>
    </source>
</evidence>
<accession>A0A8D9CF21</accession>
<sequence length="131" mass="14894">MSLKLYRHKLSDWEELLLLSHNGLDGVLVGVGDGVQYKDRDFFVGKYSRAWNGFVLDKSECSITIKLTSKNKSIFTDGDNIVFQDKSGINVKYVVIYKNKITSGDFEIINNERIGQLGSVNKITLKFPKRD</sequence>
<reference evidence="1" key="1">
    <citation type="submission" date="2021-06" db="EMBL/GenBank/DDBJ databases">
        <authorList>
            <person name="Gannon L."/>
            <person name="Redgwell R T."/>
            <person name="Michniewski S."/>
            <person name="Harrison D C."/>
            <person name="Millard A."/>
        </authorList>
    </citation>
    <scope>NUCLEOTIDE SEQUENCE</scope>
</reference>